<protein>
    <submittedName>
        <fullName evidence="1">Uncharacterized protein</fullName>
    </submittedName>
</protein>
<dbReference type="AlphaFoldDB" id="A0AAF1K0F1"/>
<dbReference type="RefSeq" id="WP_211875469.1">
    <property type="nucleotide sequence ID" value="NZ_JAAEDH010000020.1"/>
</dbReference>
<proteinExistence type="predicted"/>
<keyword evidence="2" id="KW-1185">Reference proteome</keyword>
<dbReference type="InterPro" id="IPR008727">
    <property type="entry name" value="PAAR_motif"/>
</dbReference>
<evidence type="ECO:0000313" key="1">
    <source>
        <dbReference type="EMBL" id="MBR0656603.1"/>
    </source>
</evidence>
<evidence type="ECO:0000313" key="2">
    <source>
        <dbReference type="Proteomes" id="UP001196068"/>
    </source>
</evidence>
<sequence length="129" mass="12870">MGMPAARLTDLVLQDAPHCHAPIHPPAPTPTPVPHPAMPLAIVAPGAPTVLIGSMPAARSTDMTVPCMLIPCVPAGPGIIVKGSATVLILNLPAARANDLTAHASCVAPIPSPTGKILPPCCPTVLIGG</sequence>
<dbReference type="Proteomes" id="UP001196068">
    <property type="component" value="Unassembled WGS sequence"/>
</dbReference>
<comment type="caution">
    <text evidence="1">The sequence shown here is derived from an EMBL/GenBank/DDBJ whole genome shotgun (WGS) entry which is preliminary data.</text>
</comment>
<dbReference type="Pfam" id="PF05488">
    <property type="entry name" value="PAAR_motif"/>
    <property type="match status" value="1"/>
</dbReference>
<reference evidence="1" key="2">
    <citation type="journal article" date="2021" name="Syst. Appl. Microbiol.">
        <title>Roseomonas hellenica sp. nov., isolated from roots of wild-growing Alkanna tinctoria.</title>
        <authorList>
            <person name="Rat A."/>
            <person name="Naranjo H.D."/>
            <person name="Lebbe L."/>
            <person name="Cnockaert M."/>
            <person name="Krigas N."/>
            <person name="Grigoriadou K."/>
            <person name="Maloupa E."/>
            <person name="Willems A."/>
        </authorList>
    </citation>
    <scope>NUCLEOTIDE SEQUENCE</scope>
    <source>
        <strain evidence="1">LMG 28251</strain>
    </source>
</reference>
<accession>A0AAF1K0F1</accession>
<gene>
    <name evidence="1" type="ORF">GXW79_16095</name>
</gene>
<dbReference type="EMBL" id="JAAEDH010000020">
    <property type="protein sequence ID" value="MBR0656603.1"/>
    <property type="molecule type" value="Genomic_DNA"/>
</dbReference>
<organism evidence="1 2">
    <name type="scientific">Plastoroseomonas arctica</name>
    <dbReference type="NCBI Taxonomy" id="1509237"/>
    <lineage>
        <taxon>Bacteria</taxon>
        <taxon>Pseudomonadati</taxon>
        <taxon>Pseudomonadota</taxon>
        <taxon>Alphaproteobacteria</taxon>
        <taxon>Acetobacterales</taxon>
        <taxon>Acetobacteraceae</taxon>
        <taxon>Plastoroseomonas</taxon>
    </lineage>
</organism>
<dbReference type="Gene3D" id="2.60.200.60">
    <property type="match status" value="2"/>
</dbReference>
<reference evidence="1" key="1">
    <citation type="submission" date="2020-01" db="EMBL/GenBank/DDBJ databases">
        <authorList>
            <person name="Rat A."/>
        </authorList>
    </citation>
    <scope>NUCLEOTIDE SEQUENCE</scope>
    <source>
        <strain evidence="1">LMG 28251</strain>
    </source>
</reference>
<dbReference type="CDD" id="cd14740">
    <property type="entry name" value="PAAR_4"/>
    <property type="match status" value="1"/>
</dbReference>
<name>A0AAF1K0F1_9PROT</name>